<accession>A0ABV8W941</accession>
<evidence type="ECO:0000313" key="3">
    <source>
        <dbReference type="Proteomes" id="UP001595719"/>
    </source>
</evidence>
<gene>
    <name evidence="2" type="ORF">ACFOY0_16910</name>
</gene>
<feature type="chain" id="PRO_5047421132" description="Lipocalin-like domain-containing protein" evidence="1">
    <location>
        <begin position="18"/>
        <end position="148"/>
    </location>
</feature>
<dbReference type="EMBL" id="JBHSCO010000005">
    <property type="protein sequence ID" value="MFC4392682.1"/>
    <property type="molecule type" value="Genomic_DNA"/>
</dbReference>
<proteinExistence type="predicted"/>
<dbReference type="RefSeq" id="WP_179002860.1">
    <property type="nucleotide sequence ID" value="NZ_JBHSCO010000005.1"/>
</dbReference>
<evidence type="ECO:0008006" key="4">
    <source>
        <dbReference type="Google" id="ProtNLM"/>
    </source>
</evidence>
<dbReference type="Proteomes" id="UP001595719">
    <property type="component" value="Unassembled WGS sequence"/>
</dbReference>
<comment type="caution">
    <text evidence="2">The sequence shown here is derived from an EMBL/GenBank/DDBJ whole genome shotgun (WGS) entry which is preliminary data.</text>
</comment>
<protein>
    <recommendedName>
        <fullName evidence="4">Lipocalin-like domain-containing protein</fullName>
    </recommendedName>
</protein>
<organism evidence="2 3">
    <name type="scientific">Flavobacterium quisquiliarum</name>
    <dbReference type="NCBI Taxonomy" id="1834436"/>
    <lineage>
        <taxon>Bacteria</taxon>
        <taxon>Pseudomonadati</taxon>
        <taxon>Bacteroidota</taxon>
        <taxon>Flavobacteriia</taxon>
        <taxon>Flavobacteriales</taxon>
        <taxon>Flavobacteriaceae</taxon>
        <taxon>Flavobacterium</taxon>
    </lineage>
</organism>
<feature type="signal peptide" evidence="1">
    <location>
        <begin position="1"/>
        <end position="17"/>
    </location>
</feature>
<reference evidence="3" key="1">
    <citation type="journal article" date="2019" name="Int. J. Syst. Evol. Microbiol.">
        <title>The Global Catalogue of Microorganisms (GCM) 10K type strain sequencing project: providing services to taxonomists for standard genome sequencing and annotation.</title>
        <authorList>
            <consortium name="The Broad Institute Genomics Platform"/>
            <consortium name="The Broad Institute Genome Sequencing Center for Infectious Disease"/>
            <person name="Wu L."/>
            <person name="Ma J."/>
        </authorList>
    </citation>
    <scope>NUCLEOTIDE SEQUENCE [LARGE SCALE GENOMIC DNA]</scope>
    <source>
        <strain evidence="3">CGMCC 1.15345</strain>
    </source>
</reference>
<evidence type="ECO:0000313" key="2">
    <source>
        <dbReference type="EMBL" id="MFC4392682.1"/>
    </source>
</evidence>
<name>A0ABV8W941_9FLAO</name>
<evidence type="ECO:0000256" key="1">
    <source>
        <dbReference type="SAM" id="SignalP"/>
    </source>
</evidence>
<sequence>MKKLILLFLVLTSIAYAQTKKDILIGNWKATDSNGTENKMVFSPDGFISMTINGEFIDGKNFMVKDGKNKGQKGTLKYEIDDSNVPIKMDIIAASLEKGKSVEKGRLLAILEFINNDEIKINISINQARALEFNEANQQSTIVLRRQK</sequence>
<keyword evidence="1" id="KW-0732">Signal</keyword>
<keyword evidence="3" id="KW-1185">Reference proteome</keyword>